<accession>A0A0F9EH88</accession>
<name>A0A0F9EH88_9ZZZZ</name>
<sequence>MSKDKITALEIKHALMYYFRFKRQWICASECLQNDVMAITNKGVIEVEVKISKYDLWKGEAKKRKHKWYKVGVNAHYNYLIPNKFYICIPTYLLEEAEKWVSEINKKYGIILYNKKLWIGNSIYIKKSAQILCKTFNEGLKESIMKRVCSENIGLIGNLLEENNE</sequence>
<protein>
    <recommendedName>
        <fullName evidence="2">MmcB family DNA repair protein</fullName>
    </recommendedName>
</protein>
<proteinExistence type="predicted"/>
<evidence type="ECO:0008006" key="2">
    <source>
        <dbReference type="Google" id="ProtNLM"/>
    </source>
</evidence>
<gene>
    <name evidence="1" type="ORF">LCGC14_2152680</name>
</gene>
<dbReference type="EMBL" id="LAZR01027459">
    <property type="protein sequence ID" value="KKL65666.1"/>
    <property type="molecule type" value="Genomic_DNA"/>
</dbReference>
<comment type="caution">
    <text evidence="1">The sequence shown here is derived from an EMBL/GenBank/DDBJ whole genome shotgun (WGS) entry which is preliminary data.</text>
</comment>
<organism evidence="1">
    <name type="scientific">marine sediment metagenome</name>
    <dbReference type="NCBI Taxonomy" id="412755"/>
    <lineage>
        <taxon>unclassified sequences</taxon>
        <taxon>metagenomes</taxon>
        <taxon>ecological metagenomes</taxon>
    </lineage>
</organism>
<reference evidence="1" key="1">
    <citation type="journal article" date="2015" name="Nature">
        <title>Complex archaea that bridge the gap between prokaryotes and eukaryotes.</title>
        <authorList>
            <person name="Spang A."/>
            <person name="Saw J.H."/>
            <person name="Jorgensen S.L."/>
            <person name="Zaremba-Niedzwiedzka K."/>
            <person name="Martijn J."/>
            <person name="Lind A.E."/>
            <person name="van Eijk R."/>
            <person name="Schleper C."/>
            <person name="Guy L."/>
            <person name="Ettema T.J."/>
        </authorList>
    </citation>
    <scope>NUCLEOTIDE SEQUENCE</scope>
</reference>
<dbReference type="AlphaFoldDB" id="A0A0F9EH88"/>
<evidence type="ECO:0000313" key="1">
    <source>
        <dbReference type="EMBL" id="KKL65666.1"/>
    </source>
</evidence>